<protein>
    <submittedName>
        <fullName evidence="4">DUF3950 domain-containing protein</fullName>
    </submittedName>
    <submittedName>
        <fullName evidence="3">YlcI/YnfO family protein</fullName>
    </submittedName>
</protein>
<dbReference type="Proteomes" id="UP000282299">
    <property type="component" value="Unassembled WGS sequence"/>
</dbReference>
<name>A0A078L8L7_CITKO</name>
<proteinExistence type="predicted"/>
<dbReference type="EMBL" id="RKIT01000002">
    <property type="protein sequence ID" value="RSC17986.1"/>
    <property type="molecule type" value="Genomic_DNA"/>
</dbReference>
<organism evidence="2">
    <name type="scientific">Citrobacter koseri</name>
    <name type="common">Citrobacter diversus</name>
    <dbReference type="NCBI Taxonomy" id="545"/>
    <lineage>
        <taxon>Bacteria</taxon>
        <taxon>Pseudomonadati</taxon>
        <taxon>Pseudomonadota</taxon>
        <taxon>Gammaproteobacteria</taxon>
        <taxon>Enterobacterales</taxon>
        <taxon>Enterobacteriaceae</taxon>
        <taxon>Citrobacter</taxon>
    </lineage>
</organism>
<dbReference type="Proteomes" id="UP000270272">
    <property type="component" value="Chromosome"/>
</dbReference>
<dbReference type="Pfam" id="PF13132">
    <property type="entry name" value="DUF3950"/>
    <property type="match status" value="1"/>
</dbReference>
<reference evidence="5 6" key="4">
    <citation type="submission" date="2018-12" db="EMBL/GenBank/DDBJ databases">
        <authorList>
            <consortium name="Pathogen Informatics"/>
        </authorList>
    </citation>
    <scope>NUCLEOTIDE SEQUENCE [LARGE SCALE GENOMIC DNA]</scope>
    <source>
        <strain evidence="5 6">NCTC11075</strain>
    </source>
</reference>
<evidence type="ECO:0000313" key="3">
    <source>
        <dbReference type="EMBL" id="MBJ9866856.1"/>
    </source>
</evidence>
<accession>A0A078L8L7</accession>
<dbReference type="InterPro" id="IPR025030">
    <property type="entry name" value="DUF3950"/>
</dbReference>
<reference evidence="4" key="2">
    <citation type="submission" date="2018-10" db="EMBL/GenBank/DDBJ databases">
        <title>FDA dAtabase for Regulatory Grade micrObial Sequences (FDA-ARGOS): Supporting development and validation of Infectious Disease Dx tests.</title>
        <authorList>
            <person name="Campos J."/>
            <person name="Goldberg B."/>
            <person name="Tallon L.J."/>
            <person name="Sadzewicz L."/>
            <person name="Zhao X."/>
            <person name="Vavikolanu K."/>
            <person name="Mehta A."/>
            <person name="Aluvathingal J."/>
            <person name="Nadendla S."/>
            <person name="Geyer C."/>
            <person name="Nandy P."/>
            <person name="Yan Y."/>
            <person name="Sichtig H."/>
        </authorList>
    </citation>
    <scope>NUCLEOTIDE SEQUENCE</scope>
    <source>
        <strain evidence="4">FDAARGOS_526</strain>
    </source>
</reference>
<evidence type="ECO:0000313" key="5">
    <source>
        <dbReference type="EMBL" id="VEB84794.1"/>
    </source>
</evidence>
<dbReference type="EMBL" id="LR134204">
    <property type="protein sequence ID" value="VEB84794.1"/>
    <property type="molecule type" value="Genomic_DNA"/>
</dbReference>
<dbReference type="RefSeq" id="WP_012132027.1">
    <property type="nucleotide sequence ID" value="NZ_ABTEQQ020000001.1"/>
</dbReference>
<reference evidence="2" key="1">
    <citation type="submission" date="2014-06" db="EMBL/GenBank/DDBJ databases">
        <authorList>
            <person name="Urmite Genomes Urmite Genomes"/>
        </authorList>
    </citation>
    <scope>NUCLEOTIDE SEQUENCE</scope>
</reference>
<reference evidence="7" key="3">
    <citation type="submission" date="2018-10" db="EMBL/GenBank/DDBJ databases">
        <title>FDA dAtabase for Regulatory Grade micrObial Sequences (FDA-ARGOS): Supporting development and validation of Infectious Disease Dx tests.</title>
        <authorList>
            <person name="Goldberg B."/>
            <person name="Campos J."/>
            <person name="Tallon L."/>
            <person name="Sadzewicz L."/>
            <person name="Zhao X."/>
            <person name="Vavikolanu K."/>
            <person name="Mehta A."/>
            <person name="Aluvathingal J."/>
            <person name="Nadendla S."/>
            <person name="Geyer C."/>
            <person name="Nandy P."/>
            <person name="Yan Y."/>
            <person name="Sichtig H."/>
        </authorList>
    </citation>
    <scope>NUCLEOTIDE SEQUENCE [LARGE SCALE GENOMIC DNA]</scope>
    <source>
        <strain evidence="7">FDAARGOS_526</strain>
    </source>
</reference>
<evidence type="ECO:0000313" key="2">
    <source>
        <dbReference type="EMBL" id="CDZ83090.1"/>
    </source>
</evidence>
<sequence length="63" mass="7252">MSIKNFTGKTVIKNIRFSYSLLKQIEQVMAKEKTSNFSAWVKEACREKALNSSTPKDVNRNKN</sequence>
<evidence type="ECO:0000313" key="4">
    <source>
        <dbReference type="EMBL" id="RSC17986.1"/>
    </source>
</evidence>
<evidence type="ECO:0000313" key="6">
    <source>
        <dbReference type="Proteomes" id="UP000270272"/>
    </source>
</evidence>
<gene>
    <name evidence="2" type="ORF">BN1086_01196</name>
    <name evidence="4" type="ORF">EGS84_14090</name>
    <name evidence="3" type="ORF">I5687_02690</name>
    <name evidence="5" type="ORF">NCTC11075_00549</name>
</gene>
<evidence type="ECO:0000313" key="7">
    <source>
        <dbReference type="Proteomes" id="UP000282299"/>
    </source>
</evidence>
<dbReference type="AlphaFoldDB" id="A0A078L8L7"/>
<dbReference type="EMBL" id="LK931336">
    <property type="protein sequence ID" value="CDZ83090.1"/>
    <property type="molecule type" value="Genomic_DNA"/>
</dbReference>
<dbReference type="EMBL" id="JADVNV010000001">
    <property type="protein sequence ID" value="MBJ9866856.1"/>
    <property type="molecule type" value="Genomic_DNA"/>
</dbReference>
<dbReference type="OMA" id="CREKALN"/>
<dbReference type="Proteomes" id="UP000807555">
    <property type="component" value="Unassembled WGS sequence"/>
</dbReference>
<dbReference type="GeneID" id="45135271"/>
<feature type="domain" description="DUF3950" evidence="1">
    <location>
        <begin position="21"/>
        <end position="48"/>
    </location>
</feature>
<reference evidence="3" key="5">
    <citation type="submission" date="2020-11" db="EMBL/GenBank/DDBJ databases">
        <title>Enhanced detection system for hospital associated transmission using whole genome sequencing surveillance.</title>
        <authorList>
            <person name="Harrison L.H."/>
            <person name="Van Tyne D."/>
            <person name="Marsh J.W."/>
            <person name="Griffith M.P."/>
            <person name="Snyder D.J."/>
            <person name="Cooper V.S."/>
            <person name="Mustapha M."/>
        </authorList>
    </citation>
    <scope>NUCLEOTIDE SEQUENCE</scope>
    <source>
        <strain evidence="3">CB00014</strain>
    </source>
</reference>
<dbReference type="PATRIC" id="fig|545.11.peg.4203"/>
<evidence type="ECO:0000259" key="1">
    <source>
        <dbReference type="Pfam" id="PF13132"/>
    </source>
</evidence>